<protein>
    <recommendedName>
        <fullName evidence="4">GIY-YIG domain-containing protein</fullName>
    </recommendedName>
</protein>
<sequence length="209" mass="24076">MCAKLRQITVTWKKPRPIRDVIDDPNAIHIGLYCITSKKGENERLIYIGKSSGGSGIRGRLKRHYEEWIDDRGGTKYVRMGIVETISKCDMNEIIDMAESMLIYDSRPSKNEKKKNTYSYVNDCILENRSYHGKLFKKVIDSRNHSDPDYLEKLKCNKPTISNKPKSPTTSNKPKSSTKTKSSDNKTNSRKSTPNESEMVFFNPDWNPF</sequence>
<accession>A0AAE4MDM9</accession>
<reference evidence="2" key="1">
    <citation type="submission" date="2023-06" db="EMBL/GenBank/DDBJ databases">
        <title>Genome sequence of Methancorpusculaceae sp. Ag1.</title>
        <authorList>
            <person name="Protasov E."/>
            <person name="Platt K."/>
            <person name="Poehlein A."/>
            <person name="Daniel R."/>
            <person name="Brune A."/>
        </authorList>
    </citation>
    <scope>NUCLEOTIDE SEQUENCE</scope>
    <source>
        <strain evidence="2">Ag1</strain>
    </source>
</reference>
<name>A0AAE4MDM9_9EURY</name>
<feature type="region of interest" description="Disordered" evidence="1">
    <location>
        <begin position="148"/>
        <end position="209"/>
    </location>
</feature>
<comment type="caution">
    <text evidence="2">The sequence shown here is derived from an EMBL/GenBank/DDBJ whole genome shotgun (WGS) entry which is preliminary data.</text>
</comment>
<evidence type="ECO:0000256" key="1">
    <source>
        <dbReference type="SAM" id="MobiDB-lite"/>
    </source>
</evidence>
<dbReference type="RefSeq" id="WP_338094780.1">
    <property type="nucleotide sequence ID" value="NZ_JAWDKA010000009.1"/>
</dbReference>
<organism evidence="2 3">
    <name type="scientific">Methanorbis furvi</name>
    <dbReference type="NCBI Taxonomy" id="3028299"/>
    <lineage>
        <taxon>Archaea</taxon>
        <taxon>Methanobacteriati</taxon>
        <taxon>Methanobacteriota</taxon>
        <taxon>Stenosarchaea group</taxon>
        <taxon>Methanomicrobia</taxon>
        <taxon>Methanomicrobiales</taxon>
        <taxon>Methanocorpusculaceae</taxon>
        <taxon>Methanorbis</taxon>
    </lineage>
</organism>
<feature type="compositionally biased region" description="Low complexity" evidence="1">
    <location>
        <begin position="162"/>
        <end position="180"/>
    </location>
</feature>
<evidence type="ECO:0000313" key="2">
    <source>
        <dbReference type="EMBL" id="MDV0442359.1"/>
    </source>
</evidence>
<gene>
    <name evidence="2" type="ORF">McpAg1_15970</name>
</gene>
<evidence type="ECO:0000313" key="3">
    <source>
        <dbReference type="Proteomes" id="UP001273136"/>
    </source>
</evidence>
<dbReference type="Proteomes" id="UP001273136">
    <property type="component" value="Unassembled WGS sequence"/>
</dbReference>
<dbReference type="EMBL" id="JAWDKA010000009">
    <property type="protein sequence ID" value="MDV0442359.1"/>
    <property type="molecule type" value="Genomic_DNA"/>
</dbReference>
<proteinExistence type="predicted"/>
<evidence type="ECO:0008006" key="4">
    <source>
        <dbReference type="Google" id="ProtNLM"/>
    </source>
</evidence>
<keyword evidence="3" id="KW-1185">Reference proteome</keyword>
<dbReference type="AlphaFoldDB" id="A0AAE4MDM9"/>